<feature type="transmembrane region" description="Helical" evidence="1">
    <location>
        <begin position="287"/>
        <end position="311"/>
    </location>
</feature>
<dbReference type="PANTHER" id="PTHR23028:SF53">
    <property type="entry name" value="ACYL_TRANSF_3 DOMAIN-CONTAINING PROTEIN"/>
    <property type="match status" value="1"/>
</dbReference>
<evidence type="ECO:0000256" key="1">
    <source>
        <dbReference type="SAM" id="Phobius"/>
    </source>
</evidence>
<feature type="transmembrane region" description="Helical" evidence="1">
    <location>
        <begin position="69"/>
        <end position="93"/>
    </location>
</feature>
<dbReference type="RefSeq" id="WP_344684827.1">
    <property type="nucleotide sequence ID" value="NZ_BAAAUX010000026.1"/>
</dbReference>
<evidence type="ECO:0000313" key="4">
    <source>
        <dbReference type="Proteomes" id="UP001500979"/>
    </source>
</evidence>
<dbReference type="EMBL" id="BAAAUX010000026">
    <property type="protein sequence ID" value="GAA2813622.1"/>
    <property type="molecule type" value="Genomic_DNA"/>
</dbReference>
<gene>
    <name evidence="3" type="ORF">GCM10010470_56350</name>
</gene>
<feature type="transmembrane region" description="Helical" evidence="1">
    <location>
        <begin position="237"/>
        <end position="256"/>
    </location>
</feature>
<keyword evidence="1" id="KW-0812">Transmembrane</keyword>
<dbReference type="InterPro" id="IPR002656">
    <property type="entry name" value="Acyl_transf_3_dom"/>
</dbReference>
<feature type="transmembrane region" description="Helical" evidence="1">
    <location>
        <begin position="165"/>
        <end position="185"/>
    </location>
</feature>
<feature type="domain" description="Acyltransferase 3" evidence="2">
    <location>
        <begin position="29"/>
        <end position="379"/>
    </location>
</feature>
<keyword evidence="3" id="KW-0012">Acyltransferase</keyword>
<keyword evidence="4" id="KW-1185">Reference proteome</keyword>
<dbReference type="Pfam" id="PF01757">
    <property type="entry name" value="Acyl_transf_3"/>
    <property type="match status" value="1"/>
</dbReference>
<dbReference type="GO" id="GO:0016746">
    <property type="term" value="F:acyltransferase activity"/>
    <property type="evidence" value="ECO:0007669"/>
    <property type="project" value="UniProtKB-KW"/>
</dbReference>
<evidence type="ECO:0000313" key="3">
    <source>
        <dbReference type="EMBL" id="GAA2813622.1"/>
    </source>
</evidence>
<protein>
    <submittedName>
        <fullName evidence="3">Acyltransferase</fullName>
    </submittedName>
</protein>
<feature type="transmembrane region" description="Helical" evidence="1">
    <location>
        <begin position="323"/>
        <end position="340"/>
    </location>
</feature>
<dbReference type="PANTHER" id="PTHR23028">
    <property type="entry name" value="ACETYLTRANSFERASE"/>
    <property type="match status" value="1"/>
</dbReference>
<feature type="transmembrane region" description="Helical" evidence="1">
    <location>
        <begin position="360"/>
        <end position="381"/>
    </location>
</feature>
<feature type="transmembrane region" description="Helical" evidence="1">
    <location>
        <begin position="197"/>
        <end position="217"/>
    </location>
</feature>
<dbReference type="Proteomes" id="UP001500979">
    <property type="component" value="Unassembled WGS sequence"/>
</dbReference>
<keyword evidence="1" id="KW-0472">Membrane</keyword>
<organism evidence="3 4">
    <name type="scientific">Saccharopolyspora taberi</name>
    <dbReference type="NCBI Taxonomy" id="60895"/>
    <lineage>
        <taxon>Bacteria</taxon>
        <taxon>Bacillati</taxon>
        <taxon>Actinomycetota</taxon>
        <taxon>Actinomycetes</taxon>
        <taxon>Pseudonocardiales</taxon>
        <taxon>Pseudonocardiaceae</taxon>
        <taxon>Saccharopolyspora</taxon>
    </lineage>
</organism>
<feature type="transmembrane region" description="Helical" evidence="1">
    <location>
        <begin position="113"/>
        <end position="131"/>
    </location>
</feature>
<accession>A0ABN3VN69</accession>
<proteinExistence type="predicted"/>
<comment type="caution">
    <text evidence="3">The sequence shown here is derived from an EMBL/GenBank/DDBJ whole genome shotgun (WGS) entry which is preliminary data.</text>
</comment>
<dbReference type="InterPro" id="IPR050879">
    <property type="entry name" value="Acyltransferase_3"/>
</dbReference>
<feature type="transmembrane region" description="Helical" evidence="1">
    <location>
        <begin position="263"/>
        <end position="281"/>
    </location>
</feature>
<keyword evidence="3" id="KW-0808">Transferase</keyword>
<sequence>MSDTVSPPSTADRASHATTAVRPAGSRRYRLDAFRAIAAMSVVTFHAYQANRVPPRWEWPLQGTFLHEVMLATDLFVDLFFVVSGFLLTLPYLRAALGDGAPRGARIFLLKRVARLVPAYYAVVLLVWSVTNPALPGHWEDLLLHLTFTQVYSEDYIFWTDGPTWTLAIEIHFALLIAVLGALAQTACRRLPRGGRVAVLVAGTGGLVLAGVAYKAWAVYVLRAPETSWPVWFGPLAKLDVFAMGIVLALVAACGIELHRRSARALTIAGGFALVAGGLVLREEIEVPPAFVHTIFAAGSALVIGGFATLTPAGHPGARWLRWRFLLFVGLISYSLYLWHEPLLRFIGFVGLRPERDSALAFPVTAILVLGLGIPLAWCSYRVLEQTGMKILAAFDANGRPRDYYADAEVSRAR</sequence>
<keyword evidence="1" id="KW-1133">Transmembrane helix</keyword>
<evidence type="ECO:0000259" key="2">
    <source>
        <dbReference type="Pfam" id="PF01757"/>
    </source>
</evidence>
<reference evidence="3 4" key="1">
    <citation type="journal article" date="2019" name="Int. J. Syst. Evol. Microbiol.">
        <title>The Global Catalogue of Microorganisms (GCM) 10K type strain sequencing project: providing services to taxonomists for standard genome sequencing and annotation.</title>
        <authorList>
            <consortium name="The Broad Institute Genomics Platform"/>
            <consortium name="The Broad Institute Genome Sequencing Center for Infectious Disease"/>
            <person name="Wu L."/>
            <person name="Ma J."/>
        </authorList>
    </citation>
    <scope>NUCLEOTIDE SEQUENCE [LARGE SCALE GENOMIC DNA]</scope>
    <source>
        <strain evidence="3 4">JCM 9383</strain>
    </source>
</reference>
<name>A0ABN3VN69_9PSEU</name>